<dbReference type="OrthoDB" id="5372451at2759"/>
<feature type="region of interest" description="Disordered" evidence="1">
    <location>
        <begin position="533"/>
        <end position="560"/>
    </location>
</feature>
<keyword evidence="2" id="KW-0812">Transmembrane</keyword>
<evidence type="ECO:0000313" key="3">
    <source>
        <dbReference type="EMBL" id="CCG82404.1"/>
    </source>
</evidence>
<comment type="caution">
    <text evidence="3">The sequence shown here is derived from an EMBL/GenBank/DDBJ whole genome shotgun (WGS) entry which is preliminary data.</text>
</comment>
<dbReference type="Proteomes" id="UP000013776">
    <property type="component" value="Unassembled WGS sequence"/>
</dbReference>
<dbReference type="AlphaFoldDB" id="R4XG91"/>
<accession>R4XG91</accession>
<gene>
    <name evidence="3" type="ORF">TAPDE_002400</name>
</gene>
<evidence type="ECO:0000256" key="2">
    <source>
        <dbReference type="SAM" id="Phobius"/>
    </source>
</evidence>
<feature type="compositionally biased region" description="Basic and acidic residues" evidence="1">
    <location>
        <begin position="533"/>
        <end position="557"/>
    </location>
</feature>
<feature type="region of interest" description="Disordered" evidence="1">
    <location>
        <begin position="276"/>
        <end position="304"/>
    </location>
</feature>
<dbReference type="STRING" id="1097556.R4XG91"/>
<evidence type="ECO:0000256" key="1">
    <source>
        <dbReference type="SAM" id="MobiDB-lite"/>
    </source>
</evidence>
<protein>
    <submittedName>
        <fullName evidence="3">Uncharacterized protein</fullName>
    </submittedName>
</protein>
<dbReference type="eggNOG" id="ENOG502RJN1">
    <property type="taxonomic scope" value="Eukaryota"/>
</dbReference>
<dbReference type="EMBL" id="CAHR02000083">
    <property type="protein sequence ID" value="CCG82404.1"/>
    <property type="molecule type" value="Genomic_DNA"/>
</dbReference>
<keyword evidence="2" id="KW-1133">Transmembrane helix</keyword>
<reference evidence="3 4" key="1">
    <citation type="journal article" date="2013" name="MBio">
        <title>Genome sequencing of the plant pathogen Taphrina deformans, the causal agent of peach leaf curl.</title>
        <authorList>
            <person name="Cisse O.H."/>
            <person name="Almeida J.M.G.C.F."/>
            <person name="Fonseca A."/>
            <person name="Kumar A.A."/>
            <person name="Salojaervi J."/>
            <person name="Overmyer K."/>
            <person name="Hauser P.M."/>
            <person name="Pagni M."/>
        </authorList>
    </citation>
    <scope>NUCLEOTIDE SEQUENCE [LARGE SCALE GENOMIC DNA]</scope>
    <source>
        <strain evidence="4">PYCC 5710 / ATCC 11124 / CBS 356.35 / IMI 108563 / JCM 9778 / NBRC 8474</strain>
    </source>
</reference>
<name>R4XG91_TAPDE</name>
<organism evidence="3 4">
    <name type="scientific">Taphrina deformans (strain PYCC 5710 / ATCC 11124 / CBS 356.35 / IMI 108563 / JCM 9778 / NBRC 8474)</name>
    <name type="common">Peach leaf curl fungus</name>
    <name type="synonym">Lalaria deformans</name>
    <dbReference type="NCBI Taxonomy" id="1097556"/>
    <lineage>
        <taxon>Eukaryota</taxon>
        <taxon>Fungi</taxon>
        <taxon>Dikarya</taxon>
        <taxon>Ascomycota</taxon>
        <taxon>Taphrinomycotina</taxon>
        <taxon>Taphrinomycetes</taxon>
        <taxon>Taphrinales</taxon>
        <taxon>Taphrinaceae</taxon>
        <taxon>Taphrina</taxon>
    </lineage>
</organism>
<feature type="transmembrane region" description="Helical" evidence="2">
    <location>
        <begin position="104"/>
        <end position="124"/>
    </location>
</feature>
<feature type="transmembrane region" description="Helical" evidence="2">
    <location>
        <begin position="30"/>
        <end position="49"/>
    </location>
</feature>
<feature type="transmembrane region" description="Helical" evidence="2">
    <location>
        <begin position="79"/>
        <end position="98"/>
    </location>
</feature>
<proteinExistence type="predicted"/>
<feature type="compositionally biased region" description="Basic and acidic residues" evidence="1">
    <location>
        <begin position="276"/>
        <end position="287"/>
    </location>
</feature>
<evidence type="ECO:0000313" key="4">
    <source>
        <dbReference type="Proteomes" id="UP000013776"/>
    </source>
</evidence>
<keyword evidence="2" id="KW-0472">Membrane</keyword>
<dbReference type="VEuPathDB" id="FungiDB:TAPDE_002400"/>
<sequence>MSGEAGGISIPRDKLMNPSKQEKVDPIKDLFGLNTADFFAANVALSLALYEWPRWWLVSGTPVLTYLILLGASKGYRIVPFIPLWTLLGGLNLVYAVAETSWLLWRIFTVFVYPTIFISCLFQFQGVADFVRHHLRTILKELQFVNDKIAFFDIPALEIDTEVDGLFVVRGLTIELSSLTITVHGVEVGIKLSDDMELALAVERVTIPLFRKIDIGDVYGNIKGGQYEMQFGDLAERTDDADGDAVMNTDTPLLRAATAQADTSVPPVVQKMRDEMTEGDAPKDSSAKKAAQSMTQLSPDNEKARKQYRETISWIKESNCIMECRQSVLQQAKLLDTKFETDDEDFDNIDAADTKDRRAAICSKLHKKPSIAHPPRRSVRVTTLQNLSPPWVRNFLHRLPMLLRMLLNPLAYLHPVYIRSITAAGSGKWINELLDQEIFKNHGDRNAEVRRLHEKISAWLSDANFALELADISGLAQVPFLSSFDIICYLGFGDVMVYRTLPKELDMREVVRLGGADATFTLPSFLLPHHEHLLPPRPTRKDTEKLKQEVEDADGKPKTVRAQSELEMAEKDECNVKMGVHARLPAVLDQELLNFIAALVKATKVVEVAKEPGILDREIHNIKDLSQSINKGMKDGMKKVVVEGIMNDQWIAKMVGKITKLLETAMGDLGYTGYLPVSLEPYRPPKGSKEAENKLLA</sequence>
<keyword evidence="4" id="KW-1185">Reference proteome</keyword>